<dbReference type="OrthoDB" id="5015991at2759"/>
<evidence type="ECO:0000313" key="2">
    <source>
        <dbReference type="Proteomes" id="UP000824998"/>
    </source>
</evidence>
<protein>
    <submittedName>
        <fullName evidence="1">Uncharacterized protein</fullName>
    </submittedName>
</protein>
<sequence length="114" mass="13511">MCFYDQYQMACGDHRWGHFRQHCSKEYRTGETCGMKLVMNTIPKSEKCKLCVKIDTKRGRVYKEEDRIDRWYKEEQRGIGRSASIAASQDTIVTLLNEISDLEYQRSQYQATLR</sequence>
<dbReference type="EMBL" id="MU251507">
    <property type="protein sequence ID" value="KAG9233297.1"/>
    <property type="molecule type" value="Genomic_DNA"/>
</dbReference>
<proteinExistence type="predicted"/>
<name>A0A9P7YHI2_9HELO</name>
<evidence type="ECO:0000313" key="1">
    <source>
        <dbReference type="EMBL" id="KAG9233297.1"/>
    </source>
</evidence>
<accession>A0A9P7YHI2</accession>
<comment type="caution">
    <text evidence="1">The sequence shown here is derived from an EMBL/GenBank/DDBJ whole genome shotgun (WGS) entry which is preliminary data.</text>
</comment>
<organism evidence="1 2">
    <name type="scientific">Amylocarpus encephaloides</name>
    <dbReference type="NCBI Taxonomy" id="45428"/>
    <lineage>
        <taxon>Eukaryota</taxon>
        <taxon>Fungi</taxon>
        <taxon>Dikarya</taxon>
        <taxon>Ascomycota</taxon>
        <taxon>Pezizomycotina</taxon>
        <taxon>Leotiomycetes</taxon>
        <taxon>Helotiales</taxon>
        <taxon>Helotiales incertae sedis</taxon>
        <taxon>Amylocarpus</taxon>
    </lineage>
</organism>
<dbReference type="AlphaFoldDB" id="A0A9P7YHI2"/>
<gene>
    <name evidence="1" type="ORF">BJ875DRAFT_50690</name>
</gene>
<keyword evidence="2" id="KW-1185">Reference proteome</keyword>
<dbReference type="Proteomes" id="UP000824998">
    <property type="component" value="Unassembled WGS sequence"/>
</dbReference>
<reference evidence="1" key="1">
    <citation type="journal article" date="2021" name="IMA Fungus">
        <title>Genomic characterization of three marine fungi, including Emericellopsis atlantica sp. nov. with signatures of a generalist lifestyle and marine biomass degradation.</title>
        <authorList>
            <person name="Hagestad O.C."/>
            <person name="Hou L."/>
            <person name="Andersen J.H."/>
            <person name="Hansen E.H."/>
            <person name="Altermark B."/>
            <person name="Li C."/>
            <person name="Kuhnert E."/>
            <person name="Cox R.J."/>
            <person name="Crous P.W."/>
            <person name="Spatafora J.W."/>
            <person name="Lail K."/>
            <person name="Amirebrahimi M."/>
            <person name="Lipzen A."/>
            <person name="Pangilinan J."/>
            <person name="Andreopoulos W."/>
            <person name="Hayes R.D."/>
            <person name="Ng V."/>
            <person name="Grigoriev I.V."/>
            <person name="Jackson S.A."/>
            <person name="Sutton T.D.S."/>
            <person name="Dobson A.D.W."/>
            <person name="Rama T."/>
        </authorList>
    </citation>
    <scope>NUCLEOTIDE SEQUENCE</scope>
    <source>
        <strain evidence="1">TRa018bII</strain>
    </source>
</reference>